<comment type="catalytic activity">
    <reaction evidence="1 8">
        <text>Exonucleolytic cleavage in the 3'- to 5'-direction to yield nucleoside 5'-phosphates.</text>
        <dbReference type="EC" id="3.1.13.1"/>
    </reaction>
</comment>
<comment type="similarity">
    <text evidence="8">Belongs to the RNR ribonuclease family. RNase R subfamily.</text>
</comment>
<feature type="compositionally biased region" description="Basic residues" evidence="9">
    <location>
        <begin position="809"/>
        <end position="823"/>
    </location>
</feature>
<comment type="subcellular location">
    <subcellularLocation>
        <location evidence="2 8">Cytoplasm</location>
    </subcellularLocation>
</comment>
<keyword evidence="6 8" id="KW-0269">Exonuclease</keyword>
<dbReference type="PANTHER" id="PTHR23355:SF9">
    <property type="entry name" value="DIS3-LIKE EXONUCLEASE 2"/>
    <property type="match status" value="1"/>
</dbReference>
<gene>
    <name evidence="8" type="primary">rnr</name>
    <name evidence="11" type="ordered locus">Dde_2598</name>
</gene>
<dbReference type="InterPro" id="IPR011129">
    <property type="entry name" value="CSD"/>
</dbReference>
<dbReference type="GO" id="GO:0003723">
    <property type="term" value="F:RNA binding"/>
    <property type="evidence" value="ECO:0007669"/>
    <property type="project" value="UniProtKB-UniRule"/>
</dbReference>
<feature type="region of interest" description="Disordered" evidence="9">
    <location>
        <begin position="793"/>
        <end position="869"/>
    </location>
</feature>
<dbReference type="InterPro" id="IPR004476">
    <property type="entry name" value="RNase_II/RNase_R"/>
</dbReference>
<evidence type="ECO:0000256" key="8">
    <source>
        <dbReference type="HAMAP-Rule" id="MF_01895"/>
    </source>
</evidence>
<dbReference type="InterPro" id="IPR013223">
    <property type="entry name" value="RNase_B_OB_dom"/>
</dbReference>
<dbReference type="eggNOG" id="COG0557">
    <property type="taxonomic scope" value="Bacteria"/>
</dbReference>
<evidence type="ECO:0000256" key="2">
    <source>
        <dbReference type="ARBA" id="ARBA00004496"/>
    </source>
</evidence>
<dbReference type="InterPro" id="IPR003029">
    <property type="entry name" value="S1_domain"/>
</dbReference>
<feature type="domain" description="S1 motif" evidence="10">
    <location>
        <begin position="632"/>
        <end position="713"/>
    </location>
</feature>
<dbReference type="SMART" id="SM00955">
    <property type="entry name" value="RNB"/>
    <property type="match status" value="1"/>
</dbReference>
<dbReference type="STRING" id="207559.Dde_2598"/>
<dbReference type="SUPFAM" id="SSF50249">
    <property type="entry name" value="Nucleic acid-binding proteins"/>
    <property type="match status" value="3"/>
</dbReference>
<dbReference type="NCBIfam" id="TIGR02063">
    <property type="entry name" value="RNase_R"/>
    <property type="match status" value="1"/>
</dbReference>
<feature type="region of interest" description="Disordered" evidence="9">
    <location>
        <begin position="718"/>
        <end position="780"/>
    </location>
</feature>
<name>Q30Y52_OLEA2</name>
<evidence type="ECO:0000256" key="6">
    <source>
        <dbReference type="ARBA" id="ARBA00022839"/>
    </source>
</evidence>
<keyword evidence="12" id="KW-1185">Reference proteome</keyword>
<evidence type="ECO:0000256" key="7">
    <source>
        <dbReference type="ARBA" id="ARBA00022884"/>
    </source>
</evidence>
<comment type="function">
    <text evidence="8">3'-5' exoribonuclease that releases 5'-nucleoside monophosphates and is involved in maturation of structured RNAs.</text>
</comment>
<keyword evidence="5 8" id="KW-0378">Hydrolase</keyword>
<dbReference type="NCBIfam" id="TIGR00358">
    <property type="entry name" value="3_prime_RNase"/>
    <property type="match status" value="1"/>
</dbReference>
<dbReference type="SMART" id="SM00316">
    <property type="entry name" value="S1"/>
    <property type="match status" value="1"/>
</dbReference>
<dbReference type="EMBL" id="CP000112">
    <property type="protein sequence ID" value="ABB39394.1"/>
    <property type="molecule type" value="Genomic_DNA"/>
</dbReference>
<evidence type="ECO:0000256" key="9">
    <source>
        <dbReference type="SAM" id="MobiDB-lite"/>
    </source>
</evidence>
<feature type="compositionally biased region" description="Low complexity" evidence="9">
    <location>
        <begin position="824"/>
        <end position="836"/>
    </location>
</feature>
<feature type="compositionally biased region" description="Basic and acidic residues" evidence="9">
    <location>
        <begin position="718"/>
        <end position="744"/>
    </location>
</feature>
<dbReference type="Proteomes" id="UP000002710">
    <property type="component" value="Chromosome"/>
</dbReference>
<proteinExistence type="inferred from homology"/>
<accession>Q30Y52</accession>
<dbReference type="InterPro" id="IPR011805">
    <property type="entry name" value="RNase_R"/>
</dbReference>
<dbReference type="InterPro" id="IPR012340">
    <property type="entry name" value="NA-bd_OB-fold"/>
</dbReference>
<dbReference type="GO" id="GO:0006402">
    <property type="term" value="P:mRNA catabolic process"/>
    <property type="evidence" value="ECO:0007669"/>
    <property type="project" value="TreeGrafter"/>
</dbReference>
<dbReference type="InterPro" id="IPR050180">
    <property type="entry name" value="RNR_Ribonuclease"/>
</dbReference>
<organism evidence="11 12">
    <name type="scientific">Oleidesulfovibrio alaskensis (strain ATCC BAA-1058 / DSM 17464 / G20)</name>
    <name type="common">Desulfovibrio alaskensis</name>
    <dbReference type="NCBI Taxonomy" id="207559"/>
    <lineage>
        <taxon>Bacteria</taxon>
        <taxon>Pseudomonadati</taxon>
        <taxon>Thermodesulfobacteriota</taxon>
        <taxon>Desulfovibrionia</taxon>
        <taxon>Desulfovibrionales</taxon>
        <taxon>Desulfovibrionaceae</taxon>
        <taxon>Oleidesulfovibrio</taxon>
    </lineage>
</organism>
<dbReference type="GO" id="GO:0005829">
    <property type="term" value="C:cytosol"/>
    <property type="evidence" value="ECO:0007669"/>
    <property type="project" value="UniProtKB-ARBA"/>
</dbReference>
<reference evidence="11 12" key="1">
    <citation type="journal article" date="2011" name="J. Bacteriol.">
        <title>Complete genome sequence and updated annotation of Desulfovibrio alaskensis G20.</title>
        <authorList>
            <person name="Hauser L.J."/>
            <person name="Land M.L."/>
            <person name="Brown S.D."/>
            <person name="Larimer F."/>
            <person name="Keller K.L."/>
            <person name="Rapp-Giles B.J."/>
            <person name="Price M.N."/>
            <person name="Lin M."/>
            <person name="Bruce D.C."/>
            <person name="Detter J.C."/>
            <person name="Tapia R."/>
            <person name="Han C.S."/>
            <person name="Goodwin L.A."/>
            <person name="Cheng J.F."/>
            <person name="Pitluck S."/>
            <person name="Copeland A."/>
            <person name="Lucas S."/>
            <person name="Nolan M."/>
            <person name="Lapidus A.L."/>
            <person name="Palumbo A.V."/>
            <person name="Wall J.D."/>
        </authorList>
    </citation>
    <scope>NUCLEOTIDE SEQUENCE [LARGE SCALE GENOMIC DNA]</scope>
    <source>
        <strain evidence="12">ATCC BAA 1058 / DSM 17464 / G20</strain>
    </source>
</reference>
<evidence type="ECO:0000256" key="3">
    <source>
        <dbReference type="ARBA" id="ARBA00022490"/>
    </source>
</evidence>
<dbReference type="GO" id="GO:0008859">
    <property type="term" value="F:exoribonuclease II activity"/>
    <property type="evidence" value="ECO:0007669"/>
    <property type="project" value="UniProtKB-UniRule"/>
</dbReference>
<evidence type="ECO:0000256" key="4">
    <source>
        <dbReference type="ARBA" id="ARBA00022722"/>
    </source>
</evidence>
<keyword evidence="7 8" id="KW-0694">RNA-binding</keyword>
<evidence type="ECO:0000313" key="11">
    <source>
        <dbReference type="EMBL" id="ABB39394.1"/>
    </source>
</evidence>
<dbReference type="EC" id="3.1.13.1" evidence="8"/>
<dbReference type="RefSeq" id="WP_011368435.1">
    <property type="nucleotide sequence ID" value="NC_007519.1"/>
</dbReference>
<dbReference type="Pfam" id="PF00773">
    <property type="entry name" value="RNB"/>
    <property type="match status" value="1"/>
</dbReference>
<dbReference type="CDD" id="cd04471">
    <property type="entry name" value="S1_RNase_R"/>
    <property type="match status" value="1"/>
</dbReference>
<dbReference type="InterPro" id="IPR001900">
    <property type="entry name" value="RNase_II/R"/>
</dbReference>
<dbReference type="HOGENOM" id="CLU_002333_7_0_7"/>
<dbReference type="KEGG" id="dde:Dde_2598"/>
<dbReference type="PROSITE" id="PS50126">
    <property type="entry name" value="S1"/>
    <property type="match status" value="1"/>
</dbReference>
<sequence>MGKKKRKQAESLPVRSGDLLQLFKDEKRPLKLQDFFRLLGLSKSYRAALEEALEDLRAKGRILQLRGGSWGLAEQLKMVTGTLEVQRSGVGFVLPEDKRRADIFISPAQMGQAWHGDKVMVALLSERAGRKPEGRIVRVLERGHEIVPARVVKLMGKAGVLAQPADTRLRFSMLVSRGALDGKPRKNELLLVEPGERLEPNLWSGVAVESLGVEEDVSTQEVLVKLNHNVPTEFPQEVLDQAAALPDQPSEDDFAGRVDLRHVDFVTIDGAKARDFDDAVYVEEQHDGWRLWVAIADVSHYVQPRTALDEEALTRANSYYFPQSVEPMFPEALSNGLCSLNPRVPRLAMVAEVYFYADGTPGKSRFYPAVIESKARLTYGQVNRAVLQKDPHERKLLGPVLPMLEQAEQLARVLKRRRRDRGSLDFDLPEPEIIFNIYGETVDIGRRVRHFGHQMIEEFMIAANEAVARFLTEKETGLLYRVHPAPDIDKLENFFKLMRGTALAHKVPPQAGAAQLQTLLHAAEGTEQEFLVNRLALRTMMQARYTPDLEGHFGLASECYCHFTSPIRRYADLVVHRALKHALGLAGATPPPAPRTLLRIGDQLNIRERAGMEAEREILKRITVLYLRDRVGEEFSGVISGVSDFGFWVELGEVMAEGLVRLSLLHDDYYEFIPERQELMGERTGRTFRLGQSVRVLLSGINVPRLEVDLELLEHEDSRVPQRKEGNRSAERDRRRGGSGDRKGMTVAAQARKAEARLRAQGGAPQEHEDFQAPAAQSGDADVLVRAEDGSLIVADDADDRPAASGKPARGRSRRSSGGRTGKKTAGASGNSAGGKNAKRGARPAAAGAKKKKPAARPEKAGGTKKKTA</sequence>
<dbReference type="Pfam" id="PF08206">
    <property type="entry name" value="OB_RNB"/>
    <property type="match status" value="1"/>
</dbReference>
<dbReference type="SMART" id="SM00357">
    <property type="entry name" value="CSP"/>
    <property type="match status" value="1"/>
</dbReference>
<keyword evidence="3 8" id="KW-0963">Cytoplasm</keyword>
<dbReference type="HAMAP" id="MF_01895">
    <property type="entry name" value="RNase_R"/>
    <property type="match status" value="1"/>
</dbReference>
<evidence type="ECO:0000259" key="10">
    <source>
        <dbReference type="PROSITE" id="PS50126"/>
    </source>
</evidence>
<evidence type="ECO:0000256" key="1">
    <source>
        <dbReference type="ARBA" id="ARBA00001849"/>
    </source>
</evidence>
<evidence type="ECO:0000256" key="5">
    <source>
        <dbReference type="ARBA" id="ARBA00022801"/>
    </source>
</evidence>
<dbReference type="AlphaFoldDB" id="Q30Y52"/>
<dbReference type="Gene3D" id="2.40.50.140">
    <property type="entry name" value="Nucleic acid-binding proteins"/>
    <property type="match status" value="2"/>
</dbReference>
<evidence type="ECO:0000313" key="12">
    <source>
        <dbReference type="Proteomes" id="UP000002710"/>
    </source>
</evidence>
<dbReference type="Pfam" id="PF00575">
    <property type="entry name" value="S1"/>
    <property type="match status" value="1"/>
</dbReference>
<protein>
    <recommendedName>
        <fullName evidence="8">Ribonuclease R</fullName>
        <shortName evidence="8">RNase R</shortName>
        <ecNumber evidence="8">3.1.13.1</ecNumber>
    </recommendedName>
</protein>
<keyword evidence="4 8" id="KW-0540">Nuclease</keyword>
<dbReference type="PANTHER" id="PTHR23355">
    <property type="entry name" value="RIBONUCLEASE"/>
    <property type="match status" value="1"/>
</dbReference>